<evidence type="ECO:0000313" key="3">
    <source>
        <dbReference type="Proteomes" id="UP000298390"/>
    </source>
</evidence>
<feature type="compositionally biased region" description="Basic and acidic residues" evidence="1">
    <location>
        <begin position="677"/>
        <end position="686"/>
    </location>
</feature>
<evidence type="ECO:0000313" key="2">
    <source>
        <dbReference type="EMBL" id="TFY57276.1"/>
    </source>
</evidence>
<feature type="compositionally biased region" description="Basic and acidic residues" evidence="1">
    <location>
        <begin position="342"/>
        <end position="380"/>
    </location>
</feature>
<feature type="region of interest" description="Disordered" evidence="1">
    <location>
        <begin position="1"/>
        <end position="263"/>
    </location>
</feature>
<feature type="compositionally biased region" description="Pro residues" evidence="1">
    <location>
        <begin position="887"/>
        <end position="903"/>
    </location>
</feature>
<feature type="compositionally biased region" description="Low complexity" evidence="1">
    <location>
        <begin position="35"/>
        <end position="44"/>
    </location>
</feature>
<feature type="compositionally biased region" description="Basic and acidic residues" evidence="1">
    <location>
        <begin position="1109"/>
        <end position="1129"/>
    </location>
</feature>
<feature type="compositionally biased region" description="Basic and acidic residues" evidence="1">
    <location>
        <begin position="90"/>
        <end position="101"/>
    </location>
</feature>
<feature type="compositionally biased region" description="Polar residues" evidence="1">
    <location>
        <begin position="228"/>
        <end position="237"/>
    </location>
</feature>
<feature type="region of interest" description="Disordered" evidence="1">
    <location>
        <begin position="727"/>
        <end position="1217"/>
    </location>
</feature>
<feature type="compositionally biased region" description="Low complexity" evidence="1">
    <location>
        <begin position="576"/>
        <end position="592"/>
    </location>
</feature>
<feature type="compositionally biased region" description="Polar residues" evidence="1">
    <location>
        <begin position="943"/>
        <end position="962"/>
    </location>
</feature>
<feature type="compositionally biased region" description="Polar residues" evidence="1">
    <location>
        <begin position="783"/>
        <end position="868"/>
    </location>
</feature>
<feature type="compositionally biased region" description="Polar residues" evidence="1">
    <location>
        <begin position="744"/>
        <end position="754"/>
    </location>
</feature>
<feature type="compositionally biased region" description="Polar residues" evidence="1">
    <location>
        <begin position="1279"/>
        <end position="1291"/>
    </location>
</feature>
<organism evidence="2 3">
    <name type="scientific">Rhodofomes roseus</name>
    <dbReference type="NCBI Taxonomy" id="34475"/>
    <lineage>
        <taxon>Eukaryota</taxon>
        <taxon>Fungi</taxon>
        <taxon>Dikarya</taxon>
        <taxon>Basidiomycota</taxon>
        <taxon>Agaricomycotina</taxon>
        <taxon>Agaricomycetes</taxon>
        <taxon>Polyporales</taxon>
        <taxon>Rhodofomes</taxon>
    </lineage>
</organism>
<feature type="compositionally biased region" description="Basic and acidic residues" evidence="1">
    <location>
        <begin position="1307"/>
        <end position="1320"/>
    </location>
</feature>
<feature type="compositionally biased region" description="Polar residues" evidence="1">
    <location>
        <begin position="1056"/>
        <end position="1071"/>
    </location>
</feature>
<proteinExistence type="predicted"/>
<feature type="compositionally biased region" description="Low complexity" evidence="1">
    <location>
        <begin position="520"/>
        <end position="530"/>
    </location>
</feature>
<feature type="compositionally biased region" description="Polar residues" evidence="1">
    <location>
        <begin position="904"/>
        <end position="926"/>
    </location>
</feature>
<feature type="compositionally biased region" description="Polar residues" evidence="1">
    <location>
        <begin position="622"/>
        <end position="633"/>
    </location>
</feature>
<feature type="compositionally biased region" description="Polar residues" evidence="1">
    <location>
        <begin position="113"/>
        <end position="123"/>
    </location>
</feature>
<protein>
    <submittedName>
        <fullName evidence="2">Uncharacterized protein</fullName>
    </submittedName>
</protein>
<evidence type="ECO:0000256" key="1">
    <source>
        <dbReference type="SAM" id="MobiDB-lite"/>
    </source>
</evidence>
<feature type="compositionally biased region" description="Basic and acidic residues" evidence="1">
    <location>
        <begin position="144"/>
        <end position="226"/>
    </location>
</feature>
<name>A0A4Y9Y477_9APHY</name>
<feature type="region of interest" description="Disordered" evidence="1">
    <location>
        <begin position="1279"/>
        <end position="1360"/>
    </location>
</feature>
<feature type="compositionally biased region" description="Low complexity" evidence="1">
    <location>
        <begin position="68"/>
        <end position="80"/>
    </location>
</feature>
<accession>A0A4Y9Y477</accession>
<dbReference type="Proteomes" id="UP000298390">
    <property type="component" value="Unassembled WGS sequence"/>
</dbReference>
<feature type="region of interest" description="Disordered" evidence="1">
    <location>
        <begin position="284"/>
        <end position="687"/>
    </location>
</feature>
<dbReference type="EMBL" id="SEKV01000440">
    <property type="protein sequence ID" value="TFY57276.1"/>
    <property type="molecule type" value="Genomic_DNA"/>
</dbReference>
<feature type="compositionally biased region" description="Low complexity" evidence="1">
    <location>
        <begin position="986"/>
        <end position="1004"/>
    </location>
</feature>
<feature type="compositionally biased region" description="Polar residues" evidence="1">
    <location>
        <begin position="1017"/>
        <end position="1033"/>
    </location>
</feature>
<comment type="caution">
    <text evidence="2">The sequence shown here is derived from an EMBL/GenBank/DDBJ whole genome shotgun (WGS) entry which is preliminary data.</text>
</comment>
<dbReference type="STRING" id="34475.A0A4Y9Y477"/>
<feature type="compositionally biased region" description="Polar residues" evidence="1">
    <location>
        <begin position="1"/>
        <end position="14"/>
    </location>
</feature>
<sequence length="1360" mass="146608">MASTQRHNAEQTTADGHRKHRSSSKRAETSDAVAPSAPVTSHSKSSSKHRTSAQPSTSYHGTYPGANATSSAAPVATPSSRTHGAYYADDTSRPMAEDSRSARHARSAYPTMATVQAPASTQAYYIDPSQAVGETSSSKHRRERDKDRDKERERERRREEKAKAKLQEAESLRAKEKERDRERRRERDREVERASRDREGHRDSERTRERESSRRKEERKAAERASSHAQANTTAYRPQQVDDRLPTASGRYAGQTGQSSIATAQHAAVPNGYAASGASMVYHDPAAQAAAHRRPSDPPSAPMAVPQRSSERDKSSTRHHRSHRERVAGQGSGQESGMSSSEQEHSLRERYRPSERRHATKEHRDAHAPSGSETERESMRDRRKHARAHADLPGHAKSATESTTKPTEAQLFAASYKASRTQQQAAPPQDPSAYRPVGAAQLPASSSLHTSAPPPGQPTVPVDPQTPLMIPKSSSTATVNRPHEQAYPDPARQYEPHTYPATSAEYASHYGDAPKRSRHATQAPATAQQPSSGESGIANAHSNGTASGYLHPVQQAIRSVEGIARPPSTRPGVKMSSASVTTAQAQATEPATRYAATQRDYERAYPQKSTTPAVGAYAPGQQPHSTPQYSTSDVRLPGAYPPSPANAQQQPMHYVGSAPAPGAYGVPGVATTNTSQTDEKTPRARPVDLSVQYQTSTFPSAQTNIAQDSSKMASVLSPGAHSITVAQATFAPARPPTAGPDSKAQWSATFSGGVSSPPPARYADTRQPQEGYPSQQGIGGHSPNRQPQTYVGRSPGVASTAQLDATPRQYSSSHLPTHRNGSTDTIQQNGPSKYSPSLQHNQQTLNHRTSVGTLQPHASSRPDTTPTARPNVLSGYPEPPTRYRSPAPIPIPFRAPSTVPNPPTSASQPYSIQQSSRPSLPTSTSAPAHDSSFMSPRGAPVSMAQSQSTTARGHHQPPTTDYSARAPDQYAASSQRPPRAAPPLAPTANARQQYDVSSPSYQPSVVPPSSAPPRSGTFPTQQTRRAQESSTLPPTHHSRAASEPHYPASATRPPLTVQTNTQHTKSRSATQPAPAASEQDLLLTPSSLAPSMLPRQHSNASSLLPPRSRGTEQKLSKDQDKDKDKDSRKKGGFFSGISLFRSRSNPPKPMQETVAEFQREVRPRKRQDSAPAAPSVRSPPPANPAQSARPGPEIHDAVASPRRREHVDVPSQAAPPAPAVEYLTVPSAGMGIPSSNTVPTSNGRSPTKMFSPFRLLSKRHRTVSAASVEAVDGTVANTVTGADSTRSSTAGRLSPPLRDPMTAAQEWRNKEEADFADRGTWRRRRPGVTFDIDPDAPERTTTIRAQSKGPRRQPQAVQEQ</sequence>
<gene>
    <name evidence="2" type="ORF">EVJ58_g7124</name>
</gene>
<feature type="compositionally biased region" description="Polar residues" evidence="1">
    <location>
        <begin position="766"/>
        <end position="776"/>
    </location>
</feature>
<reference evidence="2 3" key="1">
    <citation type="submission" date="2019-01" db="EMBL/GenBank/DDBJ databases">
        <title>Genome sequencing of the rare red list fungi Fomitopsis rosea.</title>
        <authorList>
            <person name="Buettner E."/>
            <person name="Kellner H."/>
        </authorList>
    </citation>
    <scope>NUCLEOTIDE SEQUENCE [LARGE SCALE GENOMIC DNA]</scope>
    <source>
        <strain evidence="2 3">DSM 105464</strain>
    </source>
</reference>